<dbReference type="EMBL" id="JAPQER010000015">
    <property type="protein sequence ID" value="MCY6485898.1"/>
    <property type="molecule type" value="Genomic_DNA"/>
</dbReference>
<organism evidence="2 3">
    <name type="scientific">Clostridium aestuarii</name>
    <dbReference type="NCBI Taxonomy" id="338193"/>
    <lineage>
        <taxon>Bacteria</taxon>
        <taxon>Bacillati</taxon>
        <taxon>Bacillota</taxon>
        <taxon>Clostridia</taxon>
        <taxon>Eubacteriales</taxon>
        <taxon>Clostridiaceae</taxon>
        <taxon>Clostridium</taxon>
    </lineage>
</organism>
<evidence type="ECO:0008006" key="4">
    <source>
        <dbReference type="Google" id="ProtNLM"/>
    </source>
</evidence>
<gene>
    <name evidence="2" type="ORF">OW763_16425</name>
</gene>
<keyword evidence="1" id="KW-0233">DNA recombination</keyword>
<evidence type="ECO:0000256" key="1">
    <source>
        <dbReference type="ARBA" id="ARBA00023172"/>
    </source>
</evidence>
<dbReference type="SUPFAM" id="SSF56349">
    <property type="entry name" value="DNA breaking-rejoining enzymes"/>
    <property type="match status" value="1"/>
</dbReference>
<comment type="caution">
    <text evidence="2">The sequence shown here is derived from an EMBL/GenBank/DDBJ whole genome shotgun (WGS) entry which is preliminary data.</text>
</comment>
<reference evidence="2" key="1">
    <citation type="submission" date="2022-12" db="EMBL/GenBank/DDBJ databases">
        <authorList>
            <person name="Wang J."/>
        </authorList>
    </citation>
    <scope>NUCLEOTIDE SEQUENCE</scope>
    <source>
        <strain evidence="2">HY-45-18</strain>
    </source>
</reference>
<dbReference type="InterPro" id="IPR011010">
    <property type="entry name" value="DNA_brk_join_enz"/>
</dbReference>
<keyword evidence="3" id="KW-1185">Reference proteome</keyword>
<accession>A0ABT4D3T6</accession>
<dbReference type="InterPro" id="IPR013762">
    <property type="entry name" value="Integrase-like_cat_sf"/>
</dbReference>
<dbReference type="Proteomes" id="UP001078443">
    <property type="component" value="Unassembled WGS sequence"/>
</dbReference>
<dbReference type="RefSeq" id="WP_268042649.1">
    <property type="nucleotide sequence ID" value="NZ_JAPQER010000015.1"/>
</dbReference>
<protein>
    <recommendedName>
        <fullName evidence="4">Tyr recombinase domain-containing protein</fullName>
    </recommendedName>
</protein>
<sequence length="100" mass="11839">MYWLSLMAMGVPPNKSTLYIFKSKNGKSKTIPLWKLNVQQQQIIRAIYNYYKEKGLDQNQRIFPHKDGSYSSAFRRIRNSLTGKKYNQCSIHSMRKEFAK</sequence>
<name>A0ABT4D3T6_9CLOT</name>
<evidence type="ECO:0000313" key="2">
    <source>
        <dbReference type="EMBL" id="MCY6485898.1"/>
    </source>
</evidence>
<dbReference type="Gene3D" id="1.10.443.10">
    <property type="entry name" value="Intergrase catalytic core"/>
    <property type="match status" value="1"/>
</dbReference>
<proteinExistence type="predicted"/>
<evidence type="ECO:0000313" key="3">
    <source>
        <dbReference type="Proteomes" id="UP001078443"/>
    </source>
</evidence>